<feature type="compositionally biased region" description="Polar residues" evidence="6">
    <location>
        <begin position="281"/>
        <end position="292"/>
    </location>
</feature>
<keyword evidence="3" id="KW-1133">Transmembrane helix</keyword>
<comment type="caution">
    <text evidence="8">The sequence shown here is derived from an EMBL/GenBank/DDBJ whole genome shotgun (WGS) entry which is preliminary data.</text>
</comment>
<feature type="compositionally biased region" description="Basic and acidic residues" evidence="6">
    <location>
        <begin position="235"/>
        <end position="250"/>
    </location>
</feature>
<organism evidence="8 9">
    <name type="scientific">Daubentonia madagascariensis</name>
    <name type="common">Aye-aye</name>
    <name type="synonym">Sciurus madagascariensis</name>
    <dbReference type="NCBI Taxonomy" id="31869"/>
    <lineage>
        <taxon>Eukaryota</taxon>
        <taxon>Metazoa</taxon>
        <taxon>Chordata</taxon>
        <taxon>Craniata</taxon>
        <taxon>Vertebrata</taxon>
        <taxon>Euteleostomi</taxon>
        <taxon>Mammalia</taxon>
        <taxon>Eutheria</taxon>
        <taxon>Euarchontoglires</taxon>
        <taxon>Primates</taxon>
        <taxon>Strepsirrhini</taxon>
        <taxon>Chiromyiformes</taxon>
        <taxon>Daubentoniidae</taxon>
        <taxon>Daubentonia</taxon>
    </lineage>
</organism>
<evidence type="ECO:0000256" key="3">
    <source>
        <dbReference type="ARBA" id="ARBA00022989"/>
    </source>
</evidence>
<dbReference type="AlphaFoldDB" id="A0ABD2ERD8"/>
<evidence type="ECO:0000259" key="7">
    <source>
        <dbReference type="Pfam" id="PF15371"/>
    </source>
</evidence>
<accession>A0ABD2ERD8</accession>
<protein>
    <submittedName>
        <fullName evidence="8">Protein FAM205C isoform a</fullName>
    </submittedName>
</protein>
<dbReference type="Pfam" id="PF15371">
    <property type="entry name" value="DUF4599"/>
    <property type="match status" value="1"/>
</dbReference>
<feature type="region of interest" description="Disordered" evidence="6">
    <location>
        <begin position="219"/>
        <end position="253"/>
    </location>
</feature>
<comment type="subcellular location">
    <subcellularLocation>
        <location evidence="1">Membrane</location>
        <topology evidence="1">Single-pass membrane protein</topology>
    </subcellularLocation>
</comment>
<keyword evidence="9" id="KW-1185">Reference proteome</keyword>
<comment type="similarity">
    <text evidence="5">Belongs to the SPATA31 family.</text>
</comment>
<keyword evidence="2" id="KW-0812">Transmembrane</keyword>
<name>A0ABD2ERD8_DAUMA</name>
<dbReference type="EMBL" id="JBFSEQ010000003">
    <property type="protein sequence ID" value="KAL2781727.1"/>
    <property type="molecule type" value="Genomic_DNA"/>
</dbReference>
<dbReference type="PANTHER" id="PTHR21859:SF15">
    <property type="entry name" value="PROTEIN SPATA31F1-RELATED"/>
    <property type="match status" value="1"/>
</dbReference>
<evidence type="ECO:0000256" key="6">
    <source>
        <dbReference type="SAM" id="MobiDB-lite"/>
    </source>
</evidence>
<evidence type="ECO:0000256" key="4">
    <source>
        <dbReference type="ARBA" id="ARBA00023136"/>
    </source>
</evidence>
<evidence type="ECO:0000256" key="5">
    <source>
        <dbReference type="ARBA" id="ARBA00035009"/>
    </source>
</evidence>
<sequence>MLSPTFVPWDVGHPLYTYGSICVIALIIWQLKKSLQEFRLGPNRSCCRCHRRLKQRSRDRTSRAGRTYQEEAEKLRNLLSVMKSQGWLPQEGSVRRILCADPCCKVCNAVALEIQQLLVGENNKISPTLLEPSQGSSCSEMFSMSSMSFEQRQELGSQSSREFSMATVTLTLSQLTDQKSLPQSAAQSTNAVSIQDYWADHLQRGQGFQVAGVSQDAGALSSSSLEEPGVSLNQQERKNNNSKFVSKEDQEAPEDGLANKMKLFLHWINPEVKDQSHEKSTLLSKTETVAKTSTREVKKSPTPTKDPVGRANLEKTTEDPRPSLPFCDTPSA</sequence>
<reference evidence="8 9" key="1">
    <citation type="journal article" date="2024" name="G3 (Bethesda)">
        <title>A hybrid genome assembly of the endangered aye-aye (Daubentonia madagascariensis).</title>
        <authorList>
            <person name="Versoza C.J."/>
            <person name="Pfeifer S.P."/>
        </authorList>
    </citation>
    <scope>NUCLEOTIDE SEQUENCE [LARGE SCALE GENOMIC DNA]</scope>
    <source>
        <strain evidence="8">6821</strain>
    </source>
</reference>
<dbReference type="InterPro" id="IPR027970">
    <property type="entry name" value="SPATA31-like"/>
</dbReference>
<dbReference type="Proteomes" id="UP001610411">
    <property type="component" value="Unassembled WGS sequence"/>
</dbReference>
<feature type="domain" description="SPATA31-like" evidence="7">
    <location>
        <begin position="52"/>
        <end position="138"/>
    </location>
</feature>
<feature type="region of interest" description="Disordered" evidence="6">
    <location>
        <begin position="274"/>
        <end position="332"/>
    </location>
</feature>
<proteinExistence type="inferred from homology"/>
<evidence type="ECO:0000256" key="1">
    <source>
        <dbReference type="ARBA" id="ARBA00004167"/>
    </source>
</evidence>
<keyword evidence="4" id="KW-0472">Membrane</keyword>
<dbReference type="GO" id="GO:0016020">
    <property type="term" value="C:membrane"/>
    <property type="evidence" value="ECO:0007669"/>
    <property type="project" value="UniProtKB-SubCell"/>
</dbReference>
<evidence type="ECO:0000313" key="8">
    <source>
        <dbReference type="EMBL" id="KAL2781727.1"/>
    </source>
</evidence>
<evidence type="ECO:0000313" key="9">
    <source>
        <dbReference type="Proteomes" id="UP001610411"/>
    </source>
</evidence>
<gene>
    <name evidence="8" type="ORF">WCI35_010327</name>
</gene>
<dbReference type="PANTHER" id="PTHR21859">
    <property type="entry name" value="ACROSOME-SPECIFIC PROTEIN"/>
    <property type="match status" value="1"/>
</dbReference>
<feature type="compositionally biased region" description="Basic and acidic residues" evidence="6">
    <location>
        <begin position="312"/>
        <end position="321"/>
    </location>
</feature>
<evidence type="ECO:0000256" key="2">
    <source>
        <dbReference type="ARBA" id="ARBA00022692"/>
    </source>
</evidence>